<dbReference type="EMBL" id="GG738851">
    <property type="protein sequence ID" value="EFC48331.1"/>
    <property type="molecule type" value="Genomic_DNA"/>
</dbReference>
<name>D2V472_NAEGR</name>
<dbReference type="Pfam" id="PF01722">
    <property type="entry name" value="BolA"/>
    <property type="match status" value="1"/>
</dbReference>
<reference evidence="3 4" key="1">
    <citation type="journal article" date="2010" name="Cell">
        <title>The genome of Naegleria gruberi illuminates early eukaryotic versatility.</title>
        <authorList>
            <person name="Fritz-Laylin L.K."/>
            <person name="Prochnik S.E."/>
            <person name="Ginger M.L."/>
            <person name="Dacks J.B."/>
            <person name="Carpenter M.L."/>
            <person name="Field M.C."/>
            <person name="Kuo A."/>
            <person name="Paredez A."/>
            <person name="Chapman J."/>
            <person name="Pham J."/>
            <person name="Shu S."/>
            <person name="Neupane R."/>
            <person name="Cipriano M."/>
            <person name="Mancuso J."/>
            <person name="Tu H."/>
            <person name="Salamov A."/>
            <person name="Lindquist E."/>
            <person name="Shapiro H."/>
            <person name="Lucas S."/>
            <person name="Grigoriev I.V."/>
            <person name="Cande W.Z."/>
            <person name="Fulton C."/>
            <person name="Rokhsar D.S."/>
            <person name="Dawson S.C."/>
        </authorList>
    </citation>
    <scope>NUCLEOTIDE SEQUENCE [LARGE SCALE GENOMIC DNA]</scope>
    <source>
        <strain evidence="3 4">NEG-M</strain>
    </source>
</reference>
<evidence type="ECO:0000313" key="4">
    <source>
        <dbReference type="Proteomes" id="UP000006671"/>
    </source>
</evidence>
<proteinExistence type="inferred from homology"/>
<dbReference type="InterPro" id="IPR002634">
    <property type="entry name" value="BolA"/>
</dbReference>
<dbReference type="STRING" id="5762.D2V472"/>
<keyword evidence="4" id="KW-1185">Reference proteome</keyword>
<gene>
    <name evidence="3" type="ORF">NAEGRDRAFT_30986</name>
</gene>
<dbReference type="eggNOG" id="KOG3348">
    <property type="taxonomic scope" value="Eukaryota"/>
</dbReference>
<dbReference type="PANTHER" id="PTHR46188">
    <property type="entry name" value="BOLA-LIKE PROTEIN 3"/>
    <property type="match status" value="1"/>
</dbReference>
<dbReference type="InterPro" id="IPR052275">
    <property type="entry name" value="Mt_Fe-S_assembly_factor"/>
</dbReference>
<dbReference type="GeneID" id="8848399"/>
<organism evidence="4">
    <name type="scientific">Naegleria gruberi</name>
    <name type="common">Amoeba</name>
    <dbReference type="NCBI Taxonomy" id="5762"/>
    <lineage>
        <taxon>Eukaryota</taxon>
        <taxon>Discoba</taxon>
        <taxon>Heterolobosea</taxon>
        <taxon>Tetramitia</taxon>
        <taxon>Eutetramitia</taxon>
        <taxon>Vahlkampfiidae</taxon>
        <taxon>Naegleria</taxon>
    </lineage>
</organism>
<dbReference type="Proteomes" id="UP000006671">
    <property type="component" value="Unassembled WGS sequence"/>
</dbReference>
<sequence>MKRTEKDLAQILENNFVDGENKPIIRVNDISGGCGAMFDILVVSNKFEGQSLVKQHKMVMEILKKDIQSMHGLTINTKTPKQYEDIIKKK</sequence>
<evidence type="ECO:0000256" key="2">
    <source>
        <dbReference type="RuleBase" id="RU003860"/>
    </source>
</evidence>
<dbReference type="InterPro" id="IPR036065">
    <property type="entry name" value="BolA-like_sf"/>
</dbReference>
<dbReference type="AlphaFoldDB" id="D2V472"/>
<dbReference type="Gene3D" id="3.30.300.90">
    <property type="entry name" value="BolA-like"/>
    <property type="match status" value="1"/>
</dbReference>
<accession>D2V472</accession>
<dbReference type="InParanoid" id="D2V472"/>
<protein>
    <submittedName>
        <fullName evidence="3">Predicted protein</fullName>
    </submittedName>
</protein>
<dbReference type="RefSeq" id="XP_002681075.1">
    <property type="nucleotide sequence ID" value="XM_002681029.1"/>
</dbReference>
<dbReference type="VEuPathDB" id="AmoebaDB:NAEGRDRAFT_30986"/>
<comment type="similarity">
    <text evidence="1 2">Belongs to the BolA/IbaG family.</text>
</comment>
<dbReference type="GO" id="GO:0005759">
    <property type="term" value="C:mitochondrial matrix"/>
    <property type="evidence" value="ECO:0007669"/>
    <property type="project" value="TreeGrafter"/>
</dbReference>
<evidence type="ECO:0000256" key="1">
    <source>
        <dbReference type="ARBA" id="ARBA00005578"/>
    </source>
</evidence>
<dbReference type="PIRSF" id="PIRSF003113">
    <property type="entry name" value="BolA"/>
    <property type="match status" value="1"/>
</dbReference>
<dbReference type="OMA" id="GSMYRIT"/>
<evidence type="ECO:0000313" key="3">
    <source>
        <dbReference type="EMBL" id="EFC48331.1"/>
    </source>
</evidence>
<dbReference type="SUPFAM" id="SSF82657">
    <property type="entry name" value="BolA-like"/>
    <property type="match status" value="1"/>
</dbReference>
<dbReference type="PANTHER" id="PTHR46188:SF1">
    <property type="entry name" value="BOLA-LIKE PROTEIN 3"/>
    <property type="match status" value="1"/>
</dbReference>
<dbReference type="FunCoup" id="D2V472">
    <property type="interactions" value="308"/>
</dbReference>
<dbReference type="KEGG" id="ngr:NAEGRDRAFT_30986"/>
<dbReference type="OrthoDB" id="203381at2759"/>